<protein>
    <recommendedName>
        <fullName evidence="3">Cupin domain-containing protein</fullName>
    </recommendedName>
</protein>
<reference evidence="2" key="1">
    <citation type="journal article" date="2019" name="Int. J. Syst. Evol. Microbiol.">
        <title>The Global Catalogue of Microorganisms (GCM) 10K type strain sequencing project: providing services to taxonomists for standard genome sequencing and annotation.</title>
        <authorList>
            <consortium name="The Broad Institute Genomics Platform"/>
            <consortium name="The Broad Institute Genome Sequencing Center for Infectious Disease"/>
            <person name="Wu L."/>
            <person name="Ma J."/>
        </authorList>
    </citation>
    <scope>NUCLEOTIDE SEQUENCE [LARGE SCALE GENOMIC DNA]</scope>
    <source>
        <strain evidence="2">KCTC 33849</strain>
    </source>
</reference>
<dbReference type="EMBL" id="JBHUMJ010000002">
    <property type="protein sequence ID" value="MFD2700718.1"/>
    <property type="molecule type" value="Genomic_DNA"/>
</dbReference>
<keyword evidence="2" id="KW-1185">Reference proteome</keyword>
<evidence type="ECO:0008006" key="3">
    <source>
        <dbReference type="Google" id="ProtNLM"/>
    </source>
</evidence>
<comment type="caution">
    <text evidence="1">The sequence shown here is derived from an EMBL/GenBank/DDBJ whole genome shotgun (WGS) entry which is preliminary data.</text>
</comment>
<proteinExistence type="predicted"/>
<accession>A0ABW5SN78</accession>
<evidence type="ECO:0000313" key="1">
    <source>
        <dbReference type="EMBL" id="MFD2700718.1"/>
    </source>
</evidence>
<sequence length="145" mass="16680">MKKISEIEAQAYGVYTKFDQMDNGESKFRLNCSMDGSSYCRTVAPDAGTWQNSHFHRAATELYIVQTGWIIYAEKRADQLLVQILREGDSVVFLPEVHHNIYLSAGSVIHTVKYGQSLFEQDWYASPELDELTRRINPEVLFKLL</sequence>
<gene>
    <name evidence="1" type="ORF">ACFSVM_09560</name>
</gene>
<name>A0ABW5SN78_9BACL</name>
<evidence type="ECO:0000313" key="2">
    <source>
        <dbReference type="Proteomes" id="UP001597540"/>
    </source>
</evidence>
<organism evidence="1 2">
    <name type="scientific">Paenibacillus shunpengii</name>
    <dbReference type="NCBI Taxonomy" id="2054424"/>
    <lineage>
        <taxon>Bacteria</taxon>
        <taxon>Bacillati</taxon>
        <taxon>Bacillota</taxon>
        <taxon>Bacilli</taxon>
        <taxon>Bacillales</taxon>
        <taxon>Paenibacillaceae</taxon>
        <taxon>Paenibacillus</taxon>
    </lineage>
</organism>
<dbReference type="SUPFAM" id="SSF51182">
    <property type="entry name" value="RmlC-like cupins"/>
    <property type="match status" value="1"/>
</dbReference>
<dbReference type="Proteomes" id="UP001597540">
    <property type="component" value="Unassembled WGS sequence"/>
</dbReference>
<dbReference type="RefSeq" id="WP_379261706.1">
    <property type="nucleotide sequence ID" value="NZ_JBHUMJ010000002.1"/>
</dbReference>
<dbReference type="InterPro" id="IPR011051">
    <property type="entry name" value="RmlC_Cupin_sf"/>
</dbReference>